<evidence type="ECO:0000256" key="1">
    <source>
        <dbReference type="ARBA" id="ARBA00004266"/>
    </source>
</evidence>
<keyword evidence="3 4" id="KW-0342">GTP-binding</keyword>
<dbReference type="GO" id="GO:0005935">
    <property type="term" value="C:cellular bud neck"/>
    <property type="evidence" value="ECO:0007669"/>
    <property type="project" value="UniProtKB-SubCell"/>
</dbReference>
<protein>
    <submittedName>
        <fullName evidence="7">Meiotic septin</fullName>
    </submittedName>
</protein>
<keyword evidence="2 4" id="KW-0547">Nucleotide-binding</keyword>
<evidence type="ECO:0000256" key="4">
    <source>
        <dbReference type="RuleBase" id="RU004560"/>
    </source>
</evidence>
<dbReference type="AlphaFoldDB" id="A0A6C1E489"/>
<comment type="subcellular location">
    <subcellularLocation>
        <location evidence="1">Bud neck</location>
    </subcellularLocation>
</comment>
<dbReference type="SUPFAM" id="SSF52540">
    <property type="entry name" value="P-loop containing nucleoside triphosphate hydrolases"/>
    <property type="match status" value="1"/>
</dbReference>
<dbReference type="OrthoDB" id="416553at2759"/>
<dbReference type="Proteomes" id="UP000501346">
    <property type="component" value="Chromosome SeII-SeIV"/>
</dbReference>
<feature type="region of interest" description="Disordered" evidence="5">
    <location>
        <begin position="353"/>
        <end position="372"/>
    </location>
</feature>
<dbReference type="InterPro" id="IPR027417">
    <property type="entry name" value="P-loop_NTPase"/>
</dbReference>
<dbReference type="Pfam" id="PF00735">
    <property type="entry name" value="Septin"/>
    <property type="match status" value="1"/>
</dbReference>
<accession>A0A6C1E489</accession>
<evidence type="ECO:0000313" key="8">
    <source>
        <dbReference type="Proteomes" id="UP000501346"/>
    </source>
</evidence>
<organism evidence="7 8">
    <name type="scientific">Saccharomyces pastorianus</name>
    <name type="common">Lager yeast</name>
    <name type="synonym">Saccharomyces cerevisiae x Saccharomyces eubayanus</name>
    <dbReference type="NCBI Taxonomy" id="27292"/>
    <lineage>
        <taxon>Eukaryota</taxon>
        <taxon>Fungi</taxon>
        <taxon>Dikarya</taxon>
        <taxon>Ascomycota</taxon>
        <taxon>Saccharomycotina</taxon>
        <taxon>Saccharomycetes</taxon>
        <taxon>Saccharomycetales</taxon>
        <taxon>Saccharomycetaceae</taxon>
        <taxon>Saccharomyces</taxon>
    </lineage>
</organism>
<dbReference type="GO" id="GO:0005525">
    <property type="term" value="F:GTP binding"/>
    <property type="evidence" value="ECO:0007669"/>
    <property type="project" value="UniProtKB-KW"/>
</dbReference>
<evidence type="ECO:0000256" key="5">
    <source>
        <dbReference type="SAM" id="MobiDB-lite"/>
    </source>
</evidence>
<evidence type="ECO:0000256" key="3">
    <source>
        <dbReference type="ARBA" id="ARBA00023134"/>
    </source>
</evidence>
<evidence type="ECO:0000256" key="2">
    <source>
        <dbReference type="ARBA" id="ARBA00022741"/>
    </source>
</evidence>
<dbReference type="InterPro" id="IPR016491">
    <property type="entry name" value="Septin"/>
</dbReference>
<dbReference type="InterPro" id="IPR030379">
    <property type="entry name" value="G_SEPTIN_dom"/>
</dbReference>
<dbReference type="PANTHER" id="PTHR18884">
    <property type="entry name" value="SEPTIN"/>
    <property type="match status" value="1"/>
</dbReference>
<sequence>MKDYSVPENHSLNRDELRRRKGYKKGLQLSILLLGEKGSGKLTFLNNLCGQDVSLSDVDDSDIAKDAAIKNGHSIEDTNSEYKTAHLSPGLKLVTKRVYLNDELGVPITLDVILFPGCGDNVDNSQSSTVIKKYLEQQFENVLKEEVRIMRNTKDTDGRPHVCLYFLKSTPRGVKKFDIELMKTICDKVNLIPIIPKADGLTETELALHKDIVRQEILRNDILVFDFKNDNLGETLTLYDMDIDSDTKISNYSPTTKIKDISPFSIVCSNTVHTNTENGVKHIREYEWGSLVVEDQNTSDFIYLKAILLGSHLQELKDVTNNVLYERYRADVLTEKNIHYDIPSSSCIDEGSRGSISNVSTRRSTPSKTLGNLGMSDENTYNIYKEIDEKNKIIENYQKKIDSLEKMLTSPSKNRA</sequence>
<evidence type="ECO:0000259" key="6">
    <source>
        <dbReference type="PROSITE" id="PS51719"/>
    </source>
</evidence>
<dbReference type="CDD" id="cd01850">
    <property type="entry name" value="CDC_Septin"/>
    <property type="match status" value="1"/>
</dbReference>
<dbReference type="EMBL" id="CP048999">
    <property type="protein sequence ID" value="QID83547.1"/>
    <property type="molecule type" value="Genomic_DNA"/>
</dbReference>
<keyword evidence="8" id="KW-1185">Reference proteome</keyword>
<dbReference type="PROSITE" id="PS51719">
    <property type="entry name" value="G_SEPTIN"/>
    <property type="match status" value="1"/>
</dbReference>
<gene>
    <name evidence="7" type="primary">SPR28_2</name>
    <name evidence="7" type="ORF">GRS66_006014</name>
</gene>
<feature type="compositionally biased region" description="Polar residues" evidence="5">
    <location>
        <begin position="354"/>
        <end position="370"/>
    </location>
</feature>
<comment type="similarity">
    <text evidence="4">Belongs to the TRAFAC class TrmE-Era-EngA-EngB-Septin-like GTPase superfamily. Septin GTPase family.</text>
</comment>
<reference evidence="7 8" key="1">
    <citation type="journal article" date="2019" name="BMC Genomics">
        <title>Chromosome level assembly and comparative genome analysis confirm lager-brewing yeasts originated from a single hybridization.</title>
        <authorList>
            <person name="Salazar A.N."/>
            <person name="Gorter de Vries A.R."/>
            <person name="van den Broek M."/>
            <person name="Brouwers N."/>
            <person name="de la Torre Cortes P."/>
            <person name="Kuijpers N.G.A."/>
            <person name="Daran J.G."/>
            <person name="Abeel T."/>
        </authorList>
    </citation>
    <scope>NUCLEOTIDE SEQUENCE [LARGE SCALE GENOMIC DNA]</scope>
    <source>
        <strain evidence="7 8">CBS 1483</strain>
    </source>
</reference>
<dbReference type="PIRSF" id="PIRSF006698">
    <property type="entry name" value="Septin"/>
    <property type="match status" value="1"/>
</dbReference>
<name>A0A6C1E489_SACPS</name>
<dbReference type="GO" id="GO:0031105">
    <property type="term" value="C:septin complex"/>
    <property type="evidence" value="ECO:0007669"/>
    <property type="project" value="UniProtKB-ARBA"/>
</dbReference>
<dbReference type="Gene3D" id="3.40.50.300">
    <property type="entry name" value="P-loop containing nucleotide triphosphate hydrolases"/>
    <property type="match status" value="1"/>
</dbReference>
<proteinExistence type="inferred from homology"/>
<feature type="domain" description="Septin-type G" evidence="6">
    <location>
        <begin position="25"/>
        <end position="335"/>
    </location>
</feature>
<evidence type="ECO:0000313" key="7">
    <source>
        <dbReference type="EMBL" id="QID83547.1"/>
    </source>
</evidence>